<evidence type="ECO:0000256" key="9">
    <source>
        <dbReference type="ARBA" id="ARBA00026112"/>
    </source>
</evidence>
<dbReference type="GO" id="GO:0047560">
    <property type="term" value="F:3-dehydrosphinganine reductase activity"/>
    <property type="evidence" value="ECO:0007669"/>
    <property type="project" value="UniProtKB-EC"/>
</dbReference>
<protein>
    <recommendedName>
        <fullName evidence="9">3-dehydrosphinganine reductase</fullName>
        <ecNumber evidence="9">1.1.1.102</ecNumber>
    </recommendedName>
</protein>
<dbReference type="KEGG" id="hir:HETIRDRAFT_315282"/>
<dbReference type="SUPFAM" id="SSF51735">
    <property type="entry name" value="NAD(P)-binding Rossmann-fold domains"/>
    <property type="match status" value="1"/>
</dbReference>
<dbReference type="PRINTS" id="PR00081">
    <property type="entry name" value="GDHRDH"/>
</dbReference>
<evidence type="ECO:0000256" key="12">
    <source>
        <dbReference type="SAM" id="Phobius"/>
    </source>
</evidence>
<keyword evidence="8" id="KW-0443">Lipid metabolism</keyword>
<keyword evidence="12" id="KW-0472">Membrane</keyword>
<dbReference type="FunCoup" id="W4KB09">
    <property type="interactions" value="112"/>
</dbReference>
<sequence length="325" mass="35813">MFWRSDGWVADGKHVYITGGSSGLGLALAKALTAQGAHVSIIARNKNKLADALADIEKLRTSPSQILQSFSHSLSTPDGSRAALHDAISTHGGLAPDAVFLCAGSSTPKFFLEYTDAELKEGMETSYWAQVWTARAVTKLMVQQSRTGKLVFISSTLGLMTLPGYGSYVPAKHALRGLADMLSVELMLYDIDVHIYFPPTMYTPGYEVENLTKPRLTLDFEADDTPLTPEEAARILLKGVKNGQFQITGNFITELFRASSRGAAPRRNWLLDALFDFIAFIAVPFWIMLVGRKVRGHRAEHLRWLRERSILEASSTIQEDSSSTS</sequence>
<dbReference type="GO" id="GO:0006666">
    <property type="term" value="P:3-keto-sphinganine metabolic process"/>
    <property type="evidence" value="ECO:0007669"/>
    <property type="project" value="InterPro"/>
</dbReference>
<dbReference type="InterPro" id="IPR057326">
    <property type="entry name" value="KR_dom"/>
</dbReference>
<comment type="pathway">
    <text evidence="2">Lipid metabolism; sphingolipid metabolism.</text>
</comment>
<evidence type="ECO:0000256" key="2">
    <source>
        <dbReference type="ARBA" id="ARBA00004760"/>
    </source>
</evidence>
<evidence type="ECO:0000256" key="3">
    <source>
        <dbReference type="ARBA" id="ARBA00004991"/>
    </source>
</evidence>
<dbReference type="GeneID" id="20670206"/>
<dbReference type="EC" id="1.1.1.102" evidence="9"/>
<dbReference type="STRING" id="747525.W4KB09"/>
<evidence type="ECO:0000256" key="8">
    <source>
        <dbReference type="ARBA" id="ARBA00023098"/>
    </source>
</evidence>
<dbReference type="FunFam" id="3.40.50.720:FF:000468">
    <property type="entry name" value="Short-chain dehydrogenase, putative"/>
    <property type="match status" value="1"/>
</dbReference>
<evidence type="ECO:0000256" key="7">
    <source>
        <dbReference type="ARBA" id="ARBA00023002"/>
    </source>
</evidence>
<evidence type="ECO:0000256" key="4">
    <source>
        <dbReference type="ARBA" id="ARBA00022824"/>
    </source>
</evidence>
<organism evidence="14 15">
    <name type="scientific">Heterobasidion irregulare (strain TC 32-1)</name>
    <dbReference type="NCBI Taxonomy" id="747525"/>
    <lineage>
        <taxon>Eukaryota</taxon>
        <taxon>Fungi</taxon>
        <taxon>Dikarya</taxon>
        <taxon>Basidiomycota</taxon>
        <taxon>Agaricomycotina</taxon>
        <taxon>Agaricomycetes</taxon>
        <taxon>Russulales</taxon>
        <taxon>Bondarzewiaceae</taxon>
        <taxon>Heterobasidion</taxon>
        <taxon>Heterobasidion annosum species complex</taxon>
    </lineage>
</organism>
<dbReference type="AlphaFoldDB" id="W4KB09"/>
<evidence type="ECO:0000256" key="6">
    <source>
        <dbReference type="ARBA" id="ARBA00022919"/>
    </source>
</evidence>
<dbReference type="InterPro" id="IPR045022">
    <property type="entry name" value="KDSR-like"/>
</dbReference>
<dbReference type="CDD" id="cd08939">
    <property type="entry name" value="KDSR-like_SDR_c"/>
    <property type="match status" value="1"/>
</dbReference>
<dbReference type="HOGENOM" id="CLU_010194_3_0_1"/>
<dbReference type="Gene3D" id="3.40.50.720">
    <property type="entry name" value="NAD(P)-binding Rossmann-like Domain"/>
    <property type="match status" value="1"/>
</dbReference>
<dbReference type="InterPro" id="IPR036291">
    <property type="entry name" value="NAD(P)-bd_dom_sf"/>
</dbReference>
<dbReference type="RefSeq" id="XP_009545216.1">
    <property type="nucleotide sequence ID" value="XM_009546921.1"/>
</dbReference>
<name>W4KB09_HETIT</name>
<feature type="domain" description="Ketoreductase" evidence="13">
    <location>
        <begin position="13"/>
        <end position="194"/>
    </location>
</feature>
<dbReference type="InterPro" id="IPR002347">
    <property type="entry name" value="SDR_fam"/>
</dbReference>
<dbReference type="SMART" id="SM00822">
    <property type="entry name" value="PKS_KR"/>
    <property type="match status" value="1"/>
</dbReference>
<evidence type="ECO:0000256" key="1">
    <source>
        <dbReference type="ARBA" id="ARBA00004240"/>
    </source>
</evidence>
<dbReference type="OrthoDB" id="10267115at2759"/>
<evidence type="ECO:0000313" key="14">
    <source>
        <dbReference type="EMBL" id="ETW82909.1"/>
    </source>
</evidence>
<dbReference type="Pfam" id="PF00106">
    <property type="entry name" value="adh_short"/>
    <property type="match status" value="1"/>
</dbReference>
<keyword evidence="12" id="KW-1133">Transmembrane helix</keyword>
<dbReference type="PANTHER" id="PTHR43550:SF3">
    <property type="entry name" value="3-KETODIHYDROSPHINGOSINE REDUCTASE"/>
    <property type="match status" value="1"/>
</dbReference>
<comment type="function">
    <text evidence="10">Catalyzes the reduction of 3'-oxosphinganine (3-ketodihydrosphingosine/KDS) to sphinganine (dihydrosphingosine/DHS), the second step of de novo sphingolipid biosynthesis.</text>
</comment>
<keyword evidence="15" id="KW-1185">Reference proteome</keyword>
<gene>
    <name evidence="14" type="ORF">HETIRDRAFT_315282</name>
</gene>
<keyword evidence="4" id="KW-0256">Endoplasmic reticulum</keyword>
<dbReference type="GO" id="GO:0030148">
    <property type="term" value="P:sphingolipid biosynthetic process"/>
    <property type="evidence" value="ECO:0007669"/>
    <property type="project" value="InterPro"/>
</dbReference>
<dbReference type="Proteomes" id="UP000030671">
    <property type="component" value="Unassembled WGS sequence"/>
</dbReference>
<reference evidence="14 15" key="1">
    <citation type="journal article" date="2012" name="New Phytol.">
        <title>Insight into trade-off between wood decay and parasitism from the genome of a fungal forest pathogen.</title>
        <authorList>
            <person name="Olson A."/>
            <person name="Aerts A."/>
            <person name="Asiegbu F."/>
            <person name="Belbahri L."/>
            <person name="Bouzid O."/>
            <person name="Broberg A."/>
            <person name="Canback B."/>
            <person name="Coutinho P.M."/>
            <person name="Cullen D."/>
            <person name="Dalman K."/>
            <person name="Deflorio G."/>
            <person name="van Diepen L.T."/>
            <person name="Dunand C."/>
            <person name="Duplessis S."/>
            <person name="Durling M."/>
            <person name="Gonthier P."/>
            <person name="Grimwood J."/>
            <person name="Fossdal C.G."/>
            <person name="Hansson D."/>
            <person name="Henrissat B."/>
            <person name="Hietala A."/>
            <person name="Himmelstrand K."/>
            <person name="Hoffmeister D."/>
            <person name="Hogberg N."/>
            <person name="James T.Y."/>
            <person name="Karlsson M."/>
            <person name="Kohler A."/>
            <person name="Kues U."/>
            <person name="Lee Y.H."/>
            <person name="Lin Y.C."/>
            <person name="Lind M."/>
            <person name="Lindquist E."/>
            <person name="Lombard V."/>
            <person name="Lucas S."/>
            <person name="Lunden K."/>
            <person name="Morin E."/>
            <person name="Murat C."/>
            <person name="Park J."/>
            <person name="Raffaello T."/>
            <person name="Rouze P."/>
            <person name="Salamov A."/>
            <person name="Schmutz J."/>
            <person name="Solheim H."/>
            <person name="Stahlberg J."/>
            <person name="Velez H."/>
            <person name="de Vries R.P."/>
            <person name="Wiebenga A."/>
            <person name="Woodward S."/>
            <person name="Yakovlev I."/>
            <person name="Garbelotto M."/>
            <person name="Martin F."/>
            <person name="Grigoriev I.V."/>
            <person name="Stenlid J."/>
        </authorList>
    </citation>
    <scope>NUCLEOTIDE SEQUENCE [LARGE SCALE GENOMIC DNA]</scope>
    <source>
        <strain evidence="14 15">TC 32-1</strain>
    </source>
</reference>
<evidence type="ECO:0000259" key="13">
    <source>
        <dbReference type="SMART" id="SM00822"/>
    </source>
</evidence>
<evidence type="ECO:0000256" key="11">
    <source>
        <dbReference type="ARBA" id="ARBA00048930"/>
    </source>
</evidence>
<accession>W4KB09</accession>
<evidence type="ECO:0000256" key="10">
    <source>
        <dbReference type="ARBA" id="ARBA00044737"/>
    </source>
</evidence>
<keyword evidence="12" id="KW-0812">Transmembrane</keyword>
<keyword evidence="7" id="KW-0560">Oxidoreductase</keyword>
<feature type="transmembrane region" description="Helical" evidence="12">
    <location>
        <begin position="269"/>
        <end position="289"/>
    </location>
</feature>
<comment type="catalytic activity">
    <reaction evidence="11">
        <text>sphinganine + NADP(+) = 3-oxosphinganine + NADPH + H(+)</text>
        <dbReference type="Rhea" id="RHEA:22640"/>
        <dbReference type="ChEBI" id="CHEBI:15378"/>
        <dbReference type="ChEBI" id="CHEBI:57783"/>
        <dbReference type="ChEBI" id="CHEBI:57817"/>
        <dbReference type="ChEBI" id="CHEBI:58299"/>
        <dbReference type="ChEBI" id="CHEBI:58349"/>
        <dbReference type="EC" id="1.1.1.102"/>
    </reaction>
    <physiologicalReaction direction="right-to-left" evidence="11">
        <dbReference type="Rhea" id="RHEA:22642"/>
    </physiologicalReaction>
</comment>
<keyword evidence="5" id="KW-0521">NADP</keyword>
<evidence type="ECO:0000256" key="5">
    <source>
        <dbReference type="ARBA" id="ARBA00022857"/>
    </source>
</evidence>
<dbReference type="eggNOG" id="KOG1210">
    <property type="taxonomic scope" value="Eukaryota"/>
</dbReference>
<dbReference type="InParanoid" id="W4KB09"/>
<dbReference type="GO" id="GO:0005789">
    <property type="term" value="C:endoplasmic reticulum membrane"/>
    <property type="evidence" value="ECO:0007669"/>
    <property type="project" value="TreeGrafter"/>
</dbReference>
<dbReference type="PANTHER" id="PTHR43550">
    <property type="entry name" value="3-KETODIHYDROSPHINGOSINE REDUCTASE"/>
    <property type="match status" value="1"/>
</dbReference>
<comment type="subcellular location">
    <subcellularLocation>
        <location evidence="1">Endoplasmic reticulum</location>
    </subcellularLocation>
</comment>
<comment type="pathway">
    <text evidence="3">Sphingolipid metabolism.</text>
</comment>
<proteinExistence type="predicted"/>
<dbReference type="EMBL" id="KI925457">
    <property type="protein sequence ID" value="ETW82909.1"/>
    <property type="molecule type" value="Genomic_DNA"/>
</dbReference>
<evidence type="ECO:0000313" key="15">
    <source>
        <dbReference type="Proteomes" id="UP000030671"/>
    </source>
</evidence>
<keyword evidence="6" id="KW-0746">Sphingolipid metabolism</keyword>